<evidence type="ECO:0008006" key="14">
    <source>
        <dbReference type="Google" id="ProtNLM"/>
    </source>
</evidence>
<evidence type="ECO:0000256" key="10">
    <source>
        <dbReference type="ARBA" id="ARBA00023170"/>
    </source>
</evidence>
<evidence type="ECO:0000256" key="9">
    <source>
        <dbReference type="ARBA" id="ARBA00023136"/>
    </source>
</evidence>
<comment type="caution">
    <text evidence="12">The sequence shown here is derived from an EMBL/GenBank/DDBJ whole genome shotgun (WGS) entry which is preliminary data.</text>
</comment>
<keyword evidence="9" id="KW-0472">Membrane</keyword>
<keyword evidence="4" id="KW-0433">Leucine-rich repeat</keyword>
<gene>
    <name evidence="12" type="ORF">FEM48_Zijuj07G0011900</name>
</gene>
<dbReference type="SMART" id="SM00369">
    <property type="entry name" value="LRR_TYP"/>
    <property type="match status" value="7"/>
</dbReference>
<dbReference type="FunFam" id="3.80.10.10:FF:000041">
    <property type="entry name" value="LRR receptor-like serine/threonine-protein kinase ERECTA"/>
    <property type="match status" value="1"/>
</dbReference>
<evidence type="ECO:0000256" key="8">
    <source>
        <dbReference type="ARBA" id="ARBA00022989"/>
    </source>
</evidence>
<dbReference type="InterPro" id="IPR032675">
    <property type="entry name" value="LRR_dom_sf"/>
</dbReference>
<evidence type="ECO:0000256" key="5">
    <source>
        <dbReference type="ARBA" id="ARBA00022692"/>
    </source>
</evidence>
<dbReference type="EMBL" id="JAEACU010000007">
    <property type="protein sequence ID" value="KAH7521238.1"/>
    <property type="molecule type" value="Genomic_DNA"/>
</dbReference>
<keyword evidence="5" id="KW-0812">Transmembrane</keyword>
<keyword evidence="11" id="KW-0325">Glycoprotein</keyword>
<evidence type="ECO:0000256" key="11">
    <source>
        <dbReference type="ARBA" id="ARBA00023180"/>
    </source>
</evidence>
<accession>A0A978V1K5</accession>
<evidence type="ECO:0000313" key="13">
    <source>
        <dbReference type="Proteomes" id="UP000813462"/>
    </source>
</evidence>
<dbReference type="InterPro" id="IPR003591">
    <property type="entry name" value="Leu-rich_rpt_typical-subtyp"/>
</dbReference>
<name>A0A978V1K5_ZIZJJ</name>
<keyword evidence="7" id="KW-0677">Repeat</keyword>
<evidence type="ECO:0000256" key="3">
    <source>
        <dbReference type="ARBA" id="ARBA00022475"/>
    </source>
</evidence>
<dbReference type="PANTHER" id="PTHR48063:SF98">
    <property type="entry name" value="LRR RECEPTOR-LIKE SERINE_THREONINE-PROTEIN KINASE FLS2"/>
    <property type="match status" value="1"/>
</dbReference>
<keyword evidence="6" id="KW-0732">Signal</keyword>
<dbReference type="FunFam" id="3.80.10.10:FF:000095">
    <property type="entry name" value="LRR receptor-like serine/threonine-protein kinase GSO1"/>
    <property type="match status" value="1"/>
</dbReference>
<evidence type="ECO:0000256" key="7">
    <source>
        <dbReference type="ARBA" id="ARBA00022737"/>
    </source>
</evidence>
<evidence type="ECO:0000256" key="1">
    <source>
        <dbReference type="ARBA" id="ARBA00004251"/>
    </source>
</evidence>
<dbReference type="SUPFAM" id="SSF52058">
    <property type="entry name" value="L domain-like"/>
    <property type="match status" value="2"/>
</dbReference>
<keyword evidence="3" id="KW-1003">Cell membrane</keyword>
<comment type="similarity">
    <text evidence="2">Belongs to the RLP family.</text>
</comment>
<proteinExistence type="inferred from homology"/>
<keyword evidence="8" id="KW-1133">Transmembrane helix</keyword>
<dbReference type="InterPro" id="IPR001611">
    <property type="entry name" value="Leu-rich_rpt"/>
</dbReference>
<dbReference type="InterPro" id="IPR046956">
    <property type="entry name" value="RLP23-like"/>
</dbReference>
<dbReference type="SMART" id="SM00365">
    <property type="entry name" value="LRR_SD22"/>
    <property type="match status" value="2"/>
</dbReference>
<sequence length="602" mass="66407">MLPSLMELRLSGCELGHSSPHLSMINFTSLAIFDNGCVFDRLESLHLAGNELKGSIPSVIGNFTSIISLNLEVNQFEGKIDHLLRDLCRLRELWLGSNNFSGTMFESSERFPCAANSLEELRLNDNQLNGQLTNQLGLFGKLILLEIYNNSFSGSIPLGIGKFSNLQYFDASRNQLNGSLPESFGQLAKLEWLDISDNSLEAYPLEMIDLSFNHFNGSMPTISSVTSVEPFTAVFMGNNLLSEAIPECWNKWEDLLVIRLENNNLFGNIPSSIGYLTNLQSLHLHNNSLYGGLPLSLQNCTSLVTVDLGENKFVGKIPQWIGTSLSGLRVLSLHSNKFHGDIPLELCNLTQLQILDLAHNNLSGSIPKCFSNLSSMNTMEHSEITFSDGHAFESMEHVMLVTKGREAEYSNTLYLVASIDLSDNNLSGHIPSEITRLFYWQTLNLSQNQLTGKIPSEVGDMRCLESLDLSRNKLSGEIPSSISNLTFLSHLNLSFNNLSGHIPTGTQLQSLDESSFIGNQLCGPPLQKSCSSAENITPPGVLGGQGNSGEVNYLHLSLGLGFAFGFWSVLGSLLINMPWTTALYGLLDRLVLKLYGIIFEYF</sequence>
<keyword evidence="10" id="KW-0675">Receptor</keyword>
<comment type="subcellular location">
    <subcellularLocation>
        <location evidence="1">Cell membrane</location>
        <topology evidence="1">Single-pass type I membrane protein</topology>
    </subcellularLocation>
</comment>
<evidence type="ECO:0000256" key="6">
    <source>
        <dbReference type="ARBA" id="ARBA00022729"/>
    </source>
</evidence>
<dbReference type="Pfam" id="PF13855">
    <property type="entry name" value="LRR_8"/>
    <property type="match status" value="1"/>
</dbReference>
<protein>
    <recommendedName>
        <fullName evidence="14">Receptor-like protein EIX2</fullName>
    </recommendedName>
</protein>
<evidence type="ECO:0000313" key="12">
    <source>
        <dbReference type="EMBL" id="KAH7521238.1"/>
    </source>
</evidence>
<dbReference type="Pfam" id="PF00560">
    <property type="entry name" value="LRR_1"/>
    <property type="match status" value="7"/>
</dbReference>
<dbReference type="Gene3D" id="3.80.10.10">
    <property type="entry name" value="Ribonuclease Inhibitor"/>
    <property type="match status" value="2"/>
</dbReference>
<dbReference type="AlphaFoldDB" id="A0A978V1K5"/>
<evidence type="ECO:0000256" key="2">
    <source>
        <dbReference type="ARBA" id="ARBA00009592"/>
    </source>
</evidence>
<dbReference type="PANTHER" id="PTHR48063">
    <property type="entry name" value="LRR RECEPTOR-LIKE KINASE"/>
    <property type="match status" value="1"/>
</dbReference>
<dbReference type="GO" id="GO:0005886">
    <property type="term" value="C:plasma membrane"/>
    <property type="evidence" value="ECO:0007669"/>
    <property type="project" value="UniProtKB-SubCell"/>
</dbReference>
<dbReference type="FunFam" id="3.80.10.10:FF:000111">
    <property type="entry name" value="LRR receptor-like serine/threonine-protein kinase ERECTA"/>
    <property type="match status" value="1"/>
</dbReference>
<organism evidence="12 13">
    <name type="scientific">Ziziphus jujuba var. spinosa</name>
    <dbReference type="NCBI Taxonomy" id="714518"/>
    <lineage>
        <taxon>Eukaryota</taxon>
        <taxon>Viridiplantae</taxon>
        <taxon>Streptophyta</taxon>
        <taxon>Embryophyta</taxon>
        <taxon>Tracheophyta</taxon>
        <taxon>Spermatophyta</taxon>
        <taxon>Magnoliopsida</taxon>
        <taxon>eudicotyledons</taxon>
        <taxon>Gunneridae</taxon>
        <taxon>Pentapetalae</taxon>
        <taxon>rosids</taxon>
        <taxon>fabids</taxon>
        <taxon>Rosales</taxon>
        <taxon>Rhamnaceae</taxon>
        <taxon>Paliureae</taxon>
        <taxon>Ziziphus</taxon>
    </lineage>
</organism>
<dbReference type="Proteomes" id="UP000813462">
    <property type="component" value="Unassembled WGS sequence"/>
</dbReference>
<reference evidence="12" key="1">
    <citation type="journal article" date="2021" name="Front. Plant Sci.">
        <title>Chromosome-Scale Genome Assembly for Chinese Sour Jujube and Insights Into Its Genome Evolution and Domestication Signature.</title>
        <authorList>
            <person name="Shen L.-Y."/>
            <person name="Luo H."/>
            <person name="Wang X.-L."/>
            <person name="Wang X.-M."/>
            <person name="Qiu X.-J."/>
            <person name="Liu H."/>
            <person name="Zhou S.-S."/>
            <person name="Jia K.-H."/>
            <person name="Nie S."/>
            <person name="Bao Y.-T."/>
            <person name="Zhang R.-G."/>
            <person name="Yun Q.-Z."/>
            <person name="Chai Y.-H."/>
            <person name="Lu J.-Y."/>
            <person name="Li Y."/>
            <person name="Zhao S.-W."/>
            <person name="Mao J.-F."/>
            <person name="Jia S.-G."/>
            <person name="Mao Y.-M."/>
        </authorList>
    </citation>
    <scope>NUCLEOTIDE SEQUENCE</scope>
    <source>
        <strain evidence="12">AT0</strain>
        <tissue evidence="12">Leaf</tissue>
    </source>
</reference>
<evidence type="ECO:0000256" key="4">
    <source>
        <dbReference type="ARBA" id="ARBA00022614"/>
    </source>
</evidence>